<sequence length="322" mass="35324">MAKQERPVIIKKIKKVQGHAHHGGAWKIAYADFVTAMMAFFLLMWLLAVADKETKRGLADYFNNPPIRLSLMGGENVGEQTRPLPGGGTELQKVEGEAKRGNPEQIKKISEQEAEEIAKKMEIEQLEELKEQITAAIDNIPSLKPYKGQLLLDLTSEGLRIQIVDQENRPMFDQGKTNLKPYAAEILSEISQLINDTGKRISISGHTDATAFVGGEGGYSNWELSNDRANAARRQLISGGLAPDRVMRVVGLASTVLLDKENPTNPQNRRIAIVVMNKDTEEAIEQREGDPDDAPPVDAGAENAASQEQAPAEVDEPAADRP</sequence>
<dbReference type="PANTHER" id="PTHR30329">
    <property type="entry name" value="STATOR ELEMENT OF FLAGELLAR MOTOR COMPLEX"/>
    <property type="match status" value="1"/>
</dbReference>
<dbReference type="NCBIfam" id="NF006548">
    <property type="entry name" value="PRK09041.1"/>
    <property type="match status" value="1"/>
</dbReference>
<dbReference type="SUPFAM" id="SSF103088">
    <property type="entry name" value="OmpA-like"/>
    <property type="match status" value="1"/>
</dbReference>
<feature type="compositionally biased region" description="Basic and acidic residues" evidence="9">
    <location>
        <begin position="92"/>
        <end position="105"/>
    </location>
</feature>
<protein>
    <submittedName>
        <fullName evidence="12">Flagellar motor protein MotB</fullName>
    </submittedName>
</protein>
<evidence type="ECO:0000256" key="1">
    <source>
        <dbReference type="ARBA" id="ARBA00004162"/>
    </source>
</evidence>
<feature type="transmembrane region" description="Helical" evidence="10">
    <location>
        <begin position="28"/>
        <end position="48"/>
    </location>
</feature>
<keyword evidence="13" id="KW-1185">Reference proteome</keyword>
<evidence type="ECO:0000259" key="11">
    <source>
        <dbReference type="PROSITE" id="PS51123"/>
    </source>
</evidence>
<dbReference type="Gene3D" id="3.30.1330.60">
    <property type="entry name" value="OmpA-like domain"/>
    <property type="match status" value="1"/>
</dbReference>
<name>A0AAW3ZU18_9GAMM</name>
<evidence type="ECO:0000256" key="3">
    <source>
        <dbReference type="ARBA" id="ARBA00022475"/>
    </source>
</evidence>
<proteinExistence type="inferred from homology"/>
<accession>A0AAW3ZU18</accession>
<dbReference type="PANTHER" id="PTHR30329:SF21">
    <property type="entry name" value="LIPOPROTEIN YIAD-RELATED"/>
    <property type="match status" value="1"/>
</dbReference>
<evidence type="ECO:0000256" key="6">
    <source>
        <dbReference type="ARBA" id="ARBA00023136"/>
    </source>
</evidence>
<dbReference type="InterPro" id="IPR036737">
    <property type="entry name" value="OmpA-like_sf"/>
</dbReference>
<feature type="region of interest" description="Disordered" evidence="9">
    <location>
        <begin position="280"/>
        <end position="322"/>
    </location>
</feature>
<feature type="coiled-coil region" evidence="8">
    <location>
        <begin position="107"/>
        <end position="139"/>
    </location>
</feature>
<feature type="compositionally biased region" description="Basic and acidic residues" evidence="9">
    <location>
        <begin position="280"/>
        <end position="289"/>
    </location>
</feature>
<keyword evidence="3" id="KW-1003">Cell membrane</keyword>
<evidence type="ECO:0000313" key="13">
    <source>
        <dbReference type="Proteomes" id="UP000613768"/>
    </source>
</evidence>
<evidence type="ECO:0000256" key="2">
    <source>
        <dbReference type="ARBA" id="ARBA00008914"/>
    </source>
</evidence>
<evidence type="ECO:0000256" key="7">
    <source>
        <dbReference type="PROSITE-ProRule" id="PRU00473"/>
    </source>
</evidence>
<reference evidence="12 13" key="1">
    <citation type="submission" date="2020-09" db="EMBL/GenBank/DDBJ databases">
        <title>Pseudoxanthomonas sp. CAU 1598 isolated from sand of Yaerae Beach.</title>
        <authorList>
            <person name="Kim W."/>
        </authorList>
    </citation>
    <scope>NUCLEOTIDE SEQUENCE [LARGE SCALE GENOMIC DNA]</scope>
    <source>
        <strain evidence="12 13">CAU 1598</strain>
    </source>
</reference>
<dbReference type="GO" id="GO:0005886">
    <property type="term" value="C:plasma membrane"/>
    <property type="evidence" value="ECO:0007669"/>
    <property type="project" value="UniProtKB-SubCell"/>
</dbReference>
<comment type="caution">
    <text evidence="12">The sequence shown here is derived from an EMBL/GenBank/DDBJ whole genome shotgun (WGS) entry which is preliminary data.</text>
</comment>
<evidence type="ECO:0000256" key="9">
    <source>
        <dbReference type="SAM" id="MobiDB-lite"/>
    </source>
</evidence>
<dbReference type="Pfam" id="PF00691">
    <property type="entry name" value="OmpA"/>
    <property type="match status" value="1"/>
</dbReference>
<evidence type="ECO:0000256" key="5">
    <source>
        <dbReference type="ARBA" id="ARBA00022989"/>
    </source>
</evidence>
<keyword evidence="12" id="KW-0966">Cell projection</keyword>
<evidence type="ECO:0000256" key="8">
    <source>
        <dbReference type="SAM" id="Coils"/>
    </source>
</evidence>
<comment type="similarity">
    <text evidence="2">Belongs to the MotB family.</text>
</comment>
<evidence type="ECO:0000256" key="10">
    <source>
        <dbReference type="SAM" id="Phobius"/>
    </source>
</evidence>
<dbReference type="CDD" id="cd07185">
    <property type="entry name" value="OmpA_C-like"/>
    <property type="match status" value="1"/>
</dbReference>
<feature type="domain" description="OmpA-like" evidence="11">
    <location>
        <begin position="159"/>
        <end position="279"/>
    </location>
</feature>
<keyword evidence="5 10" id="KW-1133">Transmembrane helix</keyword>
<evidence type="ECO:0000256" key="4">
    <source>
        <dbReference type="ARBA" id="ARBA00022692"/>
    </source>
</evidence>
<keyword evidence="6 7" id="KW-0472">Membrane</keyword>
<dbReference type="InterPro" id="IPR006665">
    <property type="entry name" value="OmpA-like"/>
</dbReference>
<keyword evidence="8" id="KW-0175">Coiled coil</keyword>
<dbReference type="InterPro" id="IPR025713">
    <property type="entry name" value="MotB-like_N_dom"/>
</dbReference>
<dbReference type="InterPro" id="IPR050330">
    <property type="entry name" value="Bact_OuterMem_StrucFunc"/>
</dbReference>
<dbReference type="PROSITE" id="PS51123">
    <property type="entry name" value="OMPA_2"/>
    <property type="match status" value="1"/>
</dbReference>
<dbReference type="Pfam" id="PF13677">
    <property type="entry name" value="MotB_plug"/>
    <property type="match status" value="1"/>
</dbReference>
<keyword evidence="4 10" id="KW-0812">Transmembrane</keyword>
<keyword evidence="12" id="KW-0969">Cilium</keyword>
<dbReference type="RefSeq" id="WP_192031390.1">
    <property type="nucleotide sequence ID" value="NZ_JACYTR010000074.1"/>
</dbReference>
<feature type="region of interest" description="Disordered" evidence="9">
    <location>
        <begin position="80"/>
        <end position="105"/>
    </location>
</feature>
<organism evidence="12 13">
    <name type="scientific">Pseudomarimonas arenosa</name>
    <dbReference type="NCBI Taxonomy" id="2774145"/>
    <lineage>
        <taxon>Bacteria</taxon>
        <taxon>Pseudomonadati</taxon>
        <taxon>Pseudomonadota</taxon>
        <taxon>Gammaproteobacteria</taxon>
        <taxon>Lysobacterales</taxon>
        <taxon>Lysobacteraceae</taxon>
        <taxon>Pseudomarimonas</taxon>
    </lineage>
</organism>
<evidence type="ECO:0000313" key="12">
    <source>
        <dbReference type="EMBL" id="MBD8527969.1"/>
    </source>
</evidence>
<feature type="compositionally biased region" description="Acidic residues" evidence="9">
    <location>
        <begin position="313"/>
        <end position="322"/>
    </location>
</feature>
<gene>
    <name evidence="12" type="primary">motB</name>
    <name evidence="12" type="ORF">IFO71_19655</name>
</gene>
<keyword evidence="12" id="KW-0282">Flagellum</keyword>
<dbReference type="EMBL" id="JACYTR010000074">
    <property type="protein sequence ID" value="MBD8527969.1"/>
    <property type="molecule type" value="Genomic_DNA"/>
</dbReference>
<comment type="subcellular location">
    <subcellularLocation>
        <location evidence="1">Cell membrane</location>
        <topology evidence="1">Single-pass membrane protein</topology>
    </subcellularLocation>
</comment>
<dbReference type="AlphaFoldDB" id="A0AAW3ZU18"/>
<dbReference type="Proteomes" id="UP000613768">
    <property type="component" value="Unassembled WGS sequence"/>
</dbReference>